<dbReference type="Gene3D" id="3.30.70.920">
    <property type="match status" value="1"/>
</dbReference>
<comment type="caution">
    <text evidence="5">The sequence shown here is derived from an EMBL/GenBank/DDBJ whole genome shotgun (WGS) entry which is preliminary data.</text>
</comment>
<dbReference type="SUPFAM" id="SSF46785">
    <property type="entry name" value="Winged helix' DNA-binding domain"/>
    <property type="match status" value="1"/>
</dbReference>
<proteinExistence type="predicted"/>
<dbReference type="Gene3D" id="1.10.10.10">
    <property type="entry name" value="Winged helix-like DNA-binding domain superfamily/Winged helix DNA-binding domain"/>
    <property type="match status" value="1"/>
</dbReference>
<dbReference type="RefSeq" id="WP_154364394.1">
    <property type="nucleotide sequence ID" value="NZ_WKJH01000002.1"/>
</dbReference>
<evidence type="ECO:0000256" key="1">
    <source>
        <dbReference type="ARBA" id="ARBA00023015"/>
    </source>
</evidence>
<dbReference type="InterPro" id="IPR019888">
    <property type="entry name" value="Tscrpt_reg_AsnC-like"/>
</dbReference>
<dbReference type="PRINTS" id="PR00033">
    <property type="entry name" value="HTHASNC"/>
</dbReference>
<protein>
    <submittedName>
        <fullName evidence="5">Winged helix-turn-helix transcriptional regulator</fullName>
    </submittedName>
</protein>
<dbReference type="PANTHER" id="PTHR30154">
    <property type="entry name" value="LEUCINE-RESPONSIVE REGULATORY PROTEIN"/>
    <property type="match status" value="1"/>
</dbReference>
<dbReference type="SUPFAM" id="SSF54909">
    <property type="entry name" value="Dimeric alpha+beta barrel"/>
    <property type="match status" value="1"/>
</dbReference>
<keyword evidence="1" id="KW-0805">Transcription regulation</keyword>
<evidence type="ECO:0000256" key="3">
    <source>
        <dbReference type="ARBA" id="ARBA00023163"/>
    </source>
</evidence>
<dbReference type="InterPro" id="IPR011008">
    <property type="entry name" value="Dimeric_a/b-barrel"/>
</dbReference>
<dbReference type="InterPro" id="IPR019887">
    <property type="entry name" value="Tscrpt_reg_AsnC/Lrp_C"/>
</dbReference>
<dbReference type="InterPro" id="IPR000485">
    <property type="entry name" value="AsnC-type_HTH_dom"/>
</dbReference>
<dbReference type="SMART" id="SM00344">
    <property type="entry name" value="HTH_ASNC"/>
    <property type="match status" value="1"/>
</dbReference>
<dbReference type="InterPro" id="IPR036390">
    <property type="entry name" value="WH_DNA-bd_sf"/>
</dbReference>
<evidence type="ECO:0000256" key="2">
    <source>
        <dbReference type="ARBA" id="ARBA00023125"/>
    </source>
</evidence>
<sequence>MKNKLDQIDFKIISILSDEAQMPYTEVAKKLIVSPGTIHARVRKMKEMGLITGASLNLDYSKIGWKLTVFLGIYLSKSSLYKQVMDDLVKINEVVKIHHTTGKFDIFIKMHTRDSMHYREVYQNQVLAINGIKGVESFISVEEKLIRHIQFDS</sequence>
<dbReference type="EMBL" id="WKJH01000002">
    <property type="protein sequence ID" value="MRX63515.1"/>
    <property type="molecule type" value="Genomic_DNA"/>
</dbReference>
<keyword evidence="6" id="KW-1185">Reference proteome</keyword>
<feature type="domain" description="HTH asnC-type" evidence="4">
    <location>
        <begin position="5"/>
        <end position="66"/>
    </location>
</feature>
<dbReference type="InterPro" id="IPR036388">
    <property type="entry name" value="WH-like_DNA-bd_sf"/>
</dbReference>
<evidence type="ECO:0000313" key="5">
    <source>
        <dbReference type="EMBL" id="MRX63515.1"/>
    </source>
</evidence>
<name>A0A6I2MM12_9FLAO</name>
<dbReference type="AlphaFoldDB" id="A0A6I2MM12"/>
<dbReference type="OrthoDB" id="667919at2"/>
<dbReference type="PROSITE" id="PS50956">
    <property type="entry name" value="HTH_ASNC_2"/>
    <property type="match status" value="1"/>
</dbReference>
<dbReference type="GO" id="GO:0043200">
    <property type="term" value="P:response to amino acid"/>
    <property type="evidence" value="ECO:0007669"/>
    <property type="project" value="TreeGrafter"/>
</dbReference>
<gene>
    <name evidence="5" type="ORF">GJ691_04970</name>
</gene>
<dbReference type="GO" id="GO:0043565">
    <property type="term" value="F:sequence-specific DNA binding"/>
    <property type="evidence" value="ECO:0007669"/>
    <property type="project" value="InterPro"/>
</dbReference>
<evidence type="ECO:0000313" key="6">
    <source>
        <dbReference type="Proteomes" id="UP000443153"/>
    </source>
</evidence>
<reference evidence="5 6" key="1">
    <citation type="submission" date="2019-11" db="EMBL/GenBank/DDBJ databases">
        <title>Maribacter lutea sp. nov., a marine bacterium isolated from intertidal sand.</title>
        <authorList>
            <person name="Liu A."/>
        </authorList>
    </citation>
    <scope>NUCLEOTIDE SEQUENCE [LARGE SCALE GENOMIC DNA]</scope>
    <source>
        <strain evidence="5 6">RZ05</strain>
    </source>
</reference>
<dbReference type="Pfam" id="PF01037">
    <property type="entry name" value="AsnC_trans_reg"/>
    <property type="match status" value="1"/>
</dbReference>
<keyword evidence="3" id="KW-0804">Transcription</keyword>
<dbReference type="GO" id="GO:0005829">
    <property type="term" value="C:cytosol"/>
    <property type="evidence" value="ECO:0007669"/>
    <property type="project" value="TreeGrafter"/>
</dbReference>
<evidence type="ECO:0000259" key="4">
    <source>
        <dbReference type="PROSITE" id="PS50956"/>
    </source>
</evidence>
<dbReference type="Pfam" id="PF13412">
    <property type="entry name" value="HTH_24"/>
    <property type="match status" value="1"/>
</dbReference>
<dbReference type="Proteomes" id="UP000443153">
    <property type="component" value="Unassembled WGS sequence"/>
</dbReference>
<accession>A0A6I2MM12</accession>
<organism evidence="5 6">
    <name type="scientific">Maribacter luteus</name>
    <dbReference type="NCBI Taxonomy" id="2594478"/>
    <lineage>
        <taxon>Bacteria</taxon>
        <taxon>Pseudomonadati</taxon>
        <taxon>Bacteroidota</taxon>
        <taxon>Flavobacteriia</taxon>
        <taxon>Flavobacteriales</taxon>
        <taxon>Flavobacteriaceae</taxon>
        <taxon>Maribacter</taxon>
    </lineage>
</organism>
<keyword evidence="2" id="KW-0238">DNA-binding</keyword>
<dbReference type="PANTHER" id="PTHR30154:SF34">
    <property type="entry name" value="TRANSCRIPTIONAL REGULATOR AZLB"/>
    <property type="match status" value="1"/>
</dbReference>